<dbReference type="Gene3D" id="2.130.10.10">
    <property type="entry name" value="YVTN repeat-like/Quinoprotein amine dehydrogenase"/>
    <property type="match status" value="2"/>
</dbReference>
<feature type="signal peptide" evidence="1">
    <location>
        <begin position="1"/>
        <end position="24"/>
    </location>
</feature>
<dbReference type="EMBL" id="VUOB01000065">
    <property type="protein sequence ID" value="KAA2253627.1"/>
    <property type="molecule type" value="Genomic_DNA"/>
</dbReference>
<feature type="chain" id="PRO_5023127455" description="Superoxide dismutase" evidence="1">
    <location>
        <begin position="25"/>
        <end position="321"/>
    </location>
</feature>
<evidence type="ECO:0000256" key="1">
    <source>
        <dbReference type="SAM" id="SignalP"/>
    </source>
</evidence>
<protein>
    <recommendedName>
        <fullName evidence="4">Superoxide dismutase</fullName>
    </recommendedName>
</protein>
<evidence type="ECO:0000313" key="3">
    <source>
        <dbReference type="Proteomes" id="UP000323454"/>
    </source>
</evidence>
<keyword evidence="3" id="KW-1185">Reference proteome</keyword>
<dbReference type="SUPFAM" id="SSF63829">
    <property type="entry name" value="Calcium-dependent phosphotriesterase"/>
    <property type="match status" value="1"/>
</dbReference>
<dbReference type="InterPro" id="IPR015943">
    <property type="entry name" value="WD40/YVTN_repeat-like_dom_sf"/>
</dbReference>
<dbReference type="AlphaFoldDB" id="A0A5B2WUS1"/>
<gene>
    <name evidence="2" type="ORF">F0L68_33020</name>
</gene>
<evidence type="ECO:0000313" key="2">
    <source>
        <dbReference type="EMBL" id="KAA2253627.1"/>
    </source>
</evidence>
<proteinExistence type="predicted"/>
<dbReference type="OrthoDB" id="504981at2"/>
<reference evidence="2 3" key="1">
    <citation type="submission" date="2019-09" db="EMBL/GenBank/DDBJ databases">
        <title>Goodfellowia gen. nov., a new genus of the Pseudonocardineae related to Actinoalloteichus, containing Goodfellowia coeruleoviolacea gen. nov., comb. nov. gen. nov., comb. nov.</title>
        <authorList>
            <person name="Labeda D."/>
        </authorList>
    </citation>
    <scope>NUCLEOTIDE SEQUENCE [LARGE SCALE GENOMIC DNA]</scope>
    <source>
        <strain evidence="2 3">AN110305</strain>
    </source>
</reference>
<organism evidence="2 3">
    <name type="scientific">Solihabitans fulvus</name>
    <dbReference type="NCBI Taxonomy" id="1892852"/>
    <lineage>
        <taxon>Bacteria</taxon>
        <taxon>Bacillati</taxon>
        <taxon>Actinomycetota</taxon>
        <taxon>Actinomycetes</taxon>
        <taxon>Pseudonocardiales</taxon>
        <taxon>Pseudonocardiaceae</taxon>
        <taxon>Solihabitans</taxon>
    </lineage>
</organism>
<keyword evidence="1" id="KW-0732">Signal</keyword>
<dbReference type="RefSeq" id="WP_149853791.1">
    <property type="nucleotide sequence ID" value="NZ_VUOB01000065.1"/>
</dbReference>
<comment type="caution">
    <text evidence="2">The sequence shown here is derived from an EMBL/GenBank/DDBJ whole genome shotgun (WGS) entry which is preliminary data.</text>
</comment>
<evidence type="ECO:0008006" key="4">
    <source>
        <dbReference type="Google" id="ProtNLM"/>
    </source>
</evidence>
<dbReference type="Proteomes" id="UP000323454">
    <property type="component" value="Unassembled WGS sequence"/>
</dbReference>
<accession>A0A5B2WUS1</accession>
<sequence>MTNLFTRVPLLLAATALALGGATAASPGASAAGLPAQYRLPDPTAYPESITRQPGTDTIYVTSFVNGTVYRGSLHEPDLHPFIPGDAAHPSANGVKADRHGHLFVARGTAQLVDVYRASDGTLLSELSTAGFDTGSFLNDLVVTPDGSVYVNDSSRPNVFRIHQDERGRFAIERWLDLTGSVFKYQSGPGLAGANANGIVASHDGRHLLIGTTNTGRLYRIDTATKQVIEVDLGGATYPYIDGMNLSGHTLYMARNAADRVTALRLNADWSRGTLHADLADPRFAFPSSVLPANGRLLVAEFQYNRTSPTLPFTIDAIPLP</sequence>
<name>A0A5B2WUS1_9PSEU</name>
<reference evidence="2 3" key="2">
    <citation type="submission" date="2019-09" db="EMBL/GenBank/DDBJ databases">
        <authorList>
            <person name="Jin C."/>
        </authorList>
    </citation>
    <scope>NUCLEOTIDE SEQUENCE [LARGE SCALE GENOMIC DNA]</scope>
    <source>
        <strain evidence="2 3">AN110305</strain>
    </source>
</reference>
<dbReference type="PROSITE" id="PS51318">
    <property type="entry name" value="TAT"/>
    <property type="match status" value="1"/>
</dbReference>
<dbReference type="InterPro" id="IPR006311">
    <property type="entry name" value="TAT_signal"/>
</dbReference>